<keyword evidence="3 4" id="KW-0808">Transferase</keyword>
<comment type="subcellular location">
    <subcellularLocation>
        <location evidence="5">Membrane</location>
        <topology evidence="5">Single-pass membrane protein</topology>
    </subcellularLocation>
</comment>
<reference evidence="7" key="1">
    <citation type="submission" date="2025-08" db="UniProtKB">
        <authorList>
            <consortium name="RefSeq"/>
        </authorList>
    </citation>
    <scope>IDENTIFICATION</scope>
    <source>
        <tissue evidence="7">Whole Larva</tissue>
    </source>
</reference>
<keyword evidence="5" id="KW-0472">Membrane</keyword>
<dbReference type="PROSITE" id="PS00375">
    <property type="entry name" value="UDPGT"/>
    <property type="match status" value="1"/>
</dbReference>
<dbReference type="SUPFAM" id="SSF53756">
    <property type="entry name" value="UDP-Glycosyltransferase/glycogen phosphorylase"/>
    <property type="match status" value="1"/>
</dbReference>
<dbReference type="RefSeq" id="XP_017771607.1">
    <property type="nucleotide sequence ID" value="XM_017916118.1"/>
</dbReference>
<comment type="similarity">
    <text evidence="1 4">Belongs to the UDP-glycosyltransferase family.</text>
</comment>
<dbReference type="Proteomes" id="UP000695000">
    <property type="component" value="Unplaced"/>
</dbReference>
<evidence type="ECO:0000256" key="4">
    <source>
        <dbReference type="RuleBase" id="RU003718"/>
    </source>
</evidence>
<evidence type="ECO:0000256" key="5">
    <source>
        <dbReference type="RuleBase" id="RU362059"/>
    </source>
</evidence>
<keyword evidence="5" id="KW-0812">Transmembrane</keyword>
<keyword evidence="5" id="KW-0732">Signal</keyword>
<dbReference type="GeneID" id="108559004"/>
<comment type="catalytic activity">
    <reaction evidence="5">
        <text>glucuronate acceptor + UDP-alpha-D-glucuronate = acceptor beta-D-glucuronoside + UDP + H(+)</text>
        <dbReference type="Rhea" id="RHEA:21032"/>
        <dbReference type="ChEBI" id="CHEBI:15378"/>
        <dbReference type="ChEBI" id="CHEBI:58052"/>
        <dbReference type="ChEBI" id="CHEBI:58223"/>
        <dbReference type="ChEBI" id="CHEBI:132367"/>
        <dbReference type="ChEBI" id="CHEBI:132368"/>
        <dbReference type="EC" id="2.4.1.17"/>
    </reaction>
</comment>
<gene>
    <name evidence="7" type="primary">LOC108559004</name>
</gene>
<feature type="transmembrane region" description="Helical" evidence="5">
    <location>
        <begin position="467"/>
        <end position="494"/>
    </location>
</feature>
<dbReference type="InterPro" id="IPR050271">
    <property type="entry name" value="UDP-glycosyltransferase"/>
</dbReference>
<evidence type="ECO:0000256" key="2">
    <source>
        <dbReference type="ARBA" id="ARBA00022676"/>
    </source>
</evidence>
<proteinExistence type="inferred from homology"/>
<evidence type="ECO:0000256" key="1">
    <source>
        <dbReference type="ARBA" id="ARBA00009995"/>
    </source>
</evidence>
<feature type="signal peptide" evidence="5">
    <location>
        <begin position="1"/>
        <end position="22"/>
    </location>
</feature>
<dbReference type="InterPro" id="IPR002213">
    <property type="entry name" value="UDP_glucos_trans"/>
</dbReference>
<dbReference type="PANTHER" id="PTHR48043:SF159">
    <property type="entry name" value="EG:EG0003.4 PROTEIN-RELATED"/>
    <property type="match status" value="1"/>
</dbReference>
<dbReference type="EC" id="2.4.1.17" evidence="5"/>
<organism evidence="6 7">
    <name type="scientific">Nicrophorus vespilloides</name>
    <name type="common">Boreal carrion beetle</name>
    <dbReference type="NCBI Taxonomy" id="110193"/>
    <lineage>
        <taxon>Eukaryota</taxon>
        <taxon>Metazoa</taxon>
        <taxon>Ecdysozoa</taxon>
        <taxon>Arthropoda</taxon>
        <taxon>Hexapoda</taxon>
        <taxon>Insecta</taxon>
        <taxon>Pterygota</taxon>
        <taxon>Neoptera</taxon>
        <taxon>Endopterygota</taxon>
        <taxon>Coleoptera</taxon>
        <taxon>Polyphaga</taxon>
        <taxon>Staphyliniformia</taxon>
        <taxon>Silphidae</taxon>
        <taxon>Nicrophorinae</taxon>
        <taxon>Nicrophorus</taxon>
    </lineage>
</organism>
<keyword evidence="2 4" id="KW-0328">Glycosyltransferase</keyword>
<dbReference type="Pfam" id="PF00201">
    <property type="entry name" value="UDPGT"/>
    <property type="match status" value="1"/>
</dbReference>
<accession>A0ABM1MAK7</accession>
<keyword evidence="6" id="KW-1185">Reference proteome</keyword>
<evidence type="ECO:0000313" key="7">
    <source>
        <dbReference type="RefSeq" id="XP_017771607.1"/>
    </source>
</evidence>
<sequence length="511" mass="58068">MKLFSKIAIALLVIFLGEHCNGAKILGVFPYPSKSHHILGKTLLKELANRGHEVTMISAFPLKDPPKNYKDVTLHRVMEWKYQMMKKIANPNISVPRKLHIFNEALPDVVRTAFEEVELVEFLNSGQKFDVAITEAITEASLAIGHLVNATNVVFSIMGGLPIYNYHTGIPTPYAYVPSTFYIYNDKMTFYQRLVNSIVSFGLQIMIHFKYYPNQVNVLKEYYPNLSLDDIIRDVDLYLINSHYATESPRPHLTNTVQIGGFHLHEKEELPADIRSFIDGSKHGVILFSLGTNIQSAKLKRETIQQFISAFSKSKYDFLMKFEDDLPDLPKNIKISSWLPQKAILEHSATKAFITHGGLGSIAESVYFGVPIIAIPFFGDQKKNVADSLEFGFAIELNIATITESQITDAIERITTDPKYLEKAQFRSDIYRNQEMDPMEKAVFWIEHVAKHRGAKHIKPMASELKWYQYMLLDVMALLIAVLAIILVAVNYAVASLKQFLCKKTAKIKTR</sequence>
<keyword evidence="5" id="KW-1133">Transmembrane helix</keyword>
<dbReference type="PANTHER" id="PTHR48043">
    <property type="entry name" value="EG:EG0003.4 PROTEIN-RELATED"/>
    <property type="match status" value="1"/>
</dbReference>
<dbReference type="Gene3D" id="3.40.50.2000">
    <property type="entry name" value="Glycogen Phosphorylase B"/>
    <property type="match status" value="1"/>
</dbReference>
<dbReference type="CDD" id="cd03784">
    <property type="entry name" value="GT1_Gtf-like"/>
    <property type="match status" value="1"/>
</dbReference>
<name>A0ABM1MAK7_NICVS</name>
<evidence type="ECO:0000313" key="6">
    <source>
        <dbReference type="Proteomes" id="UP000695000"/>
    </source>
</evidence>
<evidence type="ECO:0000256" key="3">
    <source>
        <dbReference type="ARBA" id="ARBA00022679"/>
    </source>
</evidence>
<feature type="chain" id="PRO_5045000650" description="UDP-glucuronosyltransferase" evidence="5">
    <location>
        <begin position="23"/>
        <end position="511"/>
    </location>
</feature>
<dbReference type="InterPro" id="IPR035595">
    <property type="entry name" value="UDP_glycos_trans_CS"/>
</dbReference>
<protein>
    <recommendedName>
        <fullName evidence="5">UDP-glucuronosyltransferase</fullName>
        <ecNumber evidence="5">2.4.1.17</ecNumber>
    </recommendedName>
</protein>